<reference evidence="1" key="1">
    <citation type="submission" date="2024-06" db="EMBL/GenBank/DDBJ databases">
        <authorList>
            <person name="Coelho C."/>
            <person name="Bento M."/>
            <person name="Garcia E."/>
            <person name="Camelo A."/>
            <person name="Brandao I."/>
            <person name="Espirito Santo C."/>
            <person name="Trovao J."/>
            <person name="Verissimo A."/>
            <person name="Costa J."/>
            <person name="Tiago I."/>
        </authorList>
    </citation>
    <scope>NUCLEOTIDE SEQUENCE</scope>
    <source>
        <strain evidence="1">KWT182</strain>
    </source>
</reference>
<proteinExistence type="predicted"/>
<gene>
    <name evidence="1" type="ORF">ABK905_22065</name>
</gene>
<evidence type="ECO:0008006" key="2">
    <source>
        <dbReference type="Google" id="ProtNLM"/>
    </source>
</evidence>
<dbReference type="AlphaFoldDB" id="A0AAU7Q7R2"/>
<name>A0AAU7Q7R2_9GAMM</name>
<protein>
    <recommendedName>
        <fullName evidence="2">Methyltransferase domain-containing protein</fullName>
    </recommendedName>
</protein>
<evidence type="ECO:0000313" key="1">
    <source>
        <dbReference type="EMBL" id="XBS69128.1"/>
    </source>
</evidence>
<dbReference type="InterPro" id="IPR029063">
    <property type="entry name" value="SAM-dependent_MTases_sf"/>
</dbReference>
<dbReference type="SUPFAM" id="SSF53335">
    <property type="entry name" value="S-adenosyl-L-methionine-dependent methyltransferases"/>
    <property type="match status" value="1"/>
</dbReference>
<dbReference type="EMBL" id="CP157947">
    <property type="protein sequence ID" value="XBS69128.1"/>
    <property type="molecule type" value="Genomic_DNA"/>
</dbReference>
<accession>A0AAU7Q7R2</accession>
<organism evidence="1">
    <name type="scientific">Acerihabitans sp. KWT182</name>
    <dbReference type="NCBI Taxonomy" id="3157919"/>
    <lineage>
        <taxon>Bacteria</taxon>
        <taxon>Pseudomonadati</taxon>
        <taxon>Pseudomonadota</taxon>
        <taxon>Gammaproteobacteria</taxon>
        <taxon>Enterobacterales</taxon>
        <taxon>Pectobacteriaceae</taxon>
        <taxon>Acerihabitans</taxon>
    </lineage>
</organism>
<sequence length="134" mass="14945">MTELLQEKNNLDSSSICFDIGRFLDLSFPIKIKHMVNIELKEHSYMPKTDDPLSDWVASVATPAFKALAKINGEKKIFCTVGTGAGLDALAAIEIFTLDKVIITDLHEDVVENARLNIVKNIAKKYRRSYCISG</sequence>